<gene>
    <name evidence="1" type="ORF">JG687_00013425</name>
</gene>
<evidence type="ECO:0000313" key="2">
    <source>
        <dbReference type="Proteomes" id="UP000688947"/>
    </source>
</evidence>
<evidence type="ECO:0000313" key="1">
    <source>
        <dbReference type="EMBL" id="KAG6951748.1"/>
    </source>
</evidence>
<accession>A0A8T1TZD8</accession>
<organism evidence="1 2">
    <name type="scientific">Phytophthora cactorum</name>
    <dbReference type="NCBI Taxonomy" id="29920"/>
    <lineage>
        <taxon>Eukaryota</taxon>
        <taxon>Sar</taxon>
        <taxon>Stramenopiles</taxon>
        <taxon>Oomycota</taxon>
        <taxon>Peronosporomycetes</taxon>
        <taxon>Peronosporales</taxon>
        <taxon>Peronosporaceae</taxon>
        <taxon>Phytophthora</taxon>
    </lineage>
</organism>
<name>A0A8T1TZD8_9STRA</name>
<dbReference type="AlphaFoldDB" id="A0A8T1TZD8"/>
<reference evidence="1" key="1">
    <citation type="submission" date="2021-01" db="EMBL/GenBank/DDBJ databases">
        <title>Phytophthora aleatoria, a newly-described species from Pinus radiata is distinct from Phytophthora cactorum isolates based on comparative genomics.</title>
        <authorList>
            <person name="Mcdougal R."/>
            <person name="Panda P."/>
            <person name="Williams N."/>
            <person name="Studholme D.J."/>
        </authorList>
    </citation>
    <scope>NUCLEOTIDE SEQUENCE</scope>
    <source>
        <strain evidence="1">NZFS 3830</strain>
    </source>
</reference>
<protein>
    <submittedName>
        <fullName evidence="1">Uncharacterized protein</fullName>
    </submittedName>
</protein>
<comment type="caution">
    <text evidence="1">The sequence shown here is derived from an EMBL/GenBank/DDBJ whole genome shotgun (WGS) entry which is preliminary data.</text>
</comment>
<sequence length="87" mass="10420">MTVDGLQRFTQTTAAMLRLVRTTRTMKMYHRRRQPRTTGGTTVITIQLRKPWTRMMRKTKRWMTKMLVLALTRVMVWRAVLIRGNIL</sequence>
<dbReference type="Proteomes" id="UP000688947">
    <property type="component" value="Unassembled WGS sequence"/>
</dbReference>
<proteinExistence type="predicted"/>
<dbReference type="EMBL" id="JAENGZ010000983">
    <property type="protein sequence ID" value="KAG6951748.1"/>
    <property type="molecule type" value="Genomic_DNA"/>
</dbReference>